<gene>
    <name evidence="9" type="ORF">DPMN_169321</name>
</gene>
<dbReference type="GO" id="GO:0005764">
    <property type="term" value="C:lysosome"/>
    <property type="evidence" value="ECO:0007669"/>
    <property type="project" value="TreeGrafter"/>
</dbReference>
<proteinExistence type="inferred from homology"/>
<evidence type="ECO:0000256" key="7">
    <source>
        <dbReference type="ARBA" id="ARBA00023180"/>
    </source>
</evidence>
<protein>
    <recommendedName>
        <fullName evidence="11">SID1 transmembrane family member 2</fullName>
    </recommendedName>
</protein>
<sequence length="310" mass="34978">MMSTVLMKLKESQFNTTYNGTTSLDDAIVYRYRTDRLPETVAVRISTFSSNSTTVYPVLFVVRERLNVLSWQIPLVLRDVYEYSYASRILCPVDLNRNLDQAFPEAFTVTVSSQSTVSVPFSLKADILEDFTIQDSRNVVASASTPVYLLYTFPEGLDSVHIQANSVDKTCAVLSIQDIKCPVFDLDSDVDYQGKYQTMTTFGAITVTKKMFPPGRFFIVLVVKPNNLDCDPNEINEMNQESLQKEKHVTISVKTAITASQFYKAIGLTVGVLFGFCIGTILTYIIQWCCRKCGEENAENIFIENRARQI</sequence>
<evidence type="ECO:0000313" key="9">
    <source>
        <dbReference type="EMBL" id="KAH3791109.1"/>
    </source>
</evidence>
<evidence type="ECO:0000256" key="8">
    <source>
        <dbReference type="SAM" id="Phobius"/>
    </source>
</evidence>
<evidence type="ECO:0000313" key="10">
    <source>
        <dbReference type="Proteomes" id="UP000828390"/>
    </source>
</evidence>
<dbReference type="GO" id="GO:0051033">
    <property type="term" value="F:RNA transmembrane transporter activity"/>
    <property type="evidence" value="ECO:0007669"/>
    <property type="project" value="TreeGrafter"/>
</dbReference>
<comment type="subcellular location">
    <subcellularLocation>
        <location evidence="1">Membrane</location>
        <topology evidence="1">Multi-pass membrane protein</topology>
    </subcellularLocation>
</comment>
<reference evidence="9" key="2">
    <citation type="submission" date="2020-11" db="EMBL/GenBank/DDBJ databases">
        <authorList>
            <person name="McCartney M.A."/>
            <person name="Auch B."/>
            <person name="Kono T."/>
            <person name="Mallez S."/>
            <person name="Becker A."/>
            <person name="Gohl D.M."/>
            <person name="Silverstein K.A.T."/>
            <person name="Koren S."/>
            <person name="Bechman K.B."/>
            <person name="Herman A."/>
            <person name="Abrahante J.E."/>
            <person name="Garbe J."/>
        </authorList>
    </citation>
    <scope>NUCLEOTIDE SEQUENCE</scope>
    <source>
        <strain evidence="9">Duluth1</strain>
        <tissue evidence="9">Whole animal</tissue>
    </source>
</reference>
<keyword evidence="3 8" id="KW-0812">Transmembrane</keyword>
<evidence type="ECO:0000256" key="1">
    <source>
        <dbReference type="ARBA" id="ARBA00004141"/>
    </source>
</evidence>
<evidence type="ECO:0000256" key="4">
    <source>
        <dbReference type="ARBA" id="ARBA00022729"/>
    </source>
</evidence>
<evidence type="ECO:0000256" key="2">
    <source>
        <dbReference type="ARBA" id="ARBA00006618"/>
    </source>
</evidence>
<dbReference type="Pfam" id="PF13965">
    <property type="entry name" value="SID-1_RNA_chan"/>
    <property type="match status" value="1"/>
</dbReference>
<dbReference type="GO" id="GO:0003725">
    <property type="term" value="F:double-stranded RNA binding"/>
    <property type="evidence" value="ECO:0007669"/>
    <property type="project" value="TreeGrafter"/>
</dbReference>
<feature type="transmembrane region" description="Helical" evidence="8">
    <location>
        <begin position="262"/>
        <end position="286"/>
    </location>
</feature>
<dbReference type="PANTHER" id="PTHR12185:SF14">
    <property type="entry name" value="CHOLESTEROL UPTAKE PROTEIN 1"/>
    <property type="match status" value="1"/>
</dbReference>
<dbReference type="AlphaFoldDB" id="A0A9D4F2D0"/>
<evidence type="ECO:0000256" key="5">
    <source>
        <dbReference type="ARBA" id="ARBA00022989"/>
    </source>
</evidence>
<dbReference type="Proteomes" id="UP000828390">
    <property type="component" value="Unassembled WGS sequence"/>
</dbReference>
<evidence type="ECO:0000256" key="3">
    <source>
        <dbReference type="ARBA" id="ARBA00022692"/>
    </source>
</evidence>
<evidence type="ECO:0000256" key="6">
    <source>
        <dbReference type="ARBA" id="ARBA00023136"/>
    </source>
</evidence>
<reference evidence="9" key="1">
    <citation type="journal article" date="2019" name="bioRxiv">
        <title>The Genome of the Zebra Mussel, Dreissena polymorpha: A Resource for Invasive Species Research.</title>
        <authorList>
            <person name="McCartney M.A."/>
            <person name="Auch B."/>
            <person name="Kono T."/>
            <person name="Mallez S."/>
            <person name="Zhang Y."/>
            <person name="Obille A."/>
            <person name="Becker A."/>
            <person name="Abrahante J.E."/>
            <person name="Garbe J."/>
            <person name="Badalamenti J.P."/>
            <person name="Herman A."/>
            <person name="Mangelson H."/>
            <person name="Liachko I."/>
            <person name="Sullivan S."/>
            <person name="Sone E.D."/>
            <person name="Koren S."/>
            <person name="Silverstein K.A.T."/>
            <person name="Beckman K.B."/>
            <person name="Gohl D.M."/>
        </authorList>
    </citation>
    <scope>NUCLEOTIDE SEQUENCE</scope>
    <source>
        <strain evidence="9">Duluth1</strain>
        <tissue evidence="9">Whole animal</tissue>
    </source>
</reference>
<dbReference type="PANTHER" id="PTHR12185">
    <property type="entry name" value="SID1 TRANSMEMBRANE FAMILY MEMEBER"/>
    <property type="match status" value="1"/>
</dbReference>
<keyword evidence="4" id="KW-0732">Signal</keyword>
<comment type="similarity">
    <text evidence="2">Belongs to the SID1 family.</text>
</comment>
<dbReference type="GO" id="GO:0005886">
    <property type="term" value="C:plasma membrane"/>
    <property type="evidence" value="ECO:0007669"/>
    <property type="project" value="TreeGrafter"/>
</dbReference>
<keyword evidence="5 8" id="KW-1133">Transmembrane helix</keyword>
<keyword evidence="7" id="KW-0325">Glycoprotein</keyword>
<dbReference type="InterPro" id="IPR025958">
    <property type="entry name" value="SID1_TM_fam"/>
</dbReference>
<keyword evidence="10" id="KW-1185">Reference proteome</keyword>
<accession>A0A9D4F2D0</accession>
<evidence type="ECO:0008006" key="11">
    <source>
        <dbReference type="Google" id="ProtNLM"/>
    </source>
</evidence>
<organism evidence="9 10">
    <name type="scientific">Dreissena polymorpha</name>
    <name type="common">Zebra mussel</name>
    <name type="synonym">Mytilus polymorpha</name>
    <dbReference type="NCBI Taxonomy" id="45954"/>
    <lineage>
        <taxon>Eukaryota</taxon>
        <taxon>Metazoa</taxon>
        <taxon>Spiralia</taxon>
        <taxon>Lophotrochozoa</taxon>
        <taxon>Mollusca</taxon>
        <taxon>Bivalvia</taxon>
        <taxon>Autobranchia</taxon>
        <taxon>Heteroconchia</taxon>
        <taxon>Euheterodonta</taxon>
        <taxon>Imparidentia</taxon>
        <taxon>Neoheterodontei</taxon>
        <taxon>Myida</taxon>
        <taxon>Dreissenoidea</taxon>
        <taxon>Dreissenidae</taxon>
        <taxon>Dreissena</taxon>
    </lineage>
</organism>
<dbReference type="EMBL" id="JAIWYP010000008">
    <property type="protein sequence ID" value="KAH3791109.1"/>
    <property type="molecule type" value="Genomic_DNA"/>
</dbReference>
<keyword evidence="6 8" id="KW-0472">Membrane</keyword>
<comment type="caution">
    <text evidence="9">The sequence shown here is derived from an EMBL/GenBank/DDBJ whole genome shotgun (WGS) entry which is preliminary data.</text>
</comment>
<name>A0A9D4F2D0_DREPO</name>